<evidence type="ECO:0000313" key="1">
    <source>
        <dbReference type="EMBL" id="THD05861.1"/>
    </source>
</evidence>
<organism evidence="1 2">
    <name type="scientific">Metallibacterium scheffleri</name>
    <dbReference type="NCBI Taxonomy" id="993689"/>
    <lineage>
        <taxon>Bacteria</taxon>
        <taxon>Pseudomonadati</taxon>
        <taxon>Pseudomonadota</taxon>
        <taxon>Gammaproteobacteria</taxon>
        <taxon>Lysobacterales</taxon>
        <taxon>Rhodanobacteraceae</taxon>
        <taxon>Metallibacterium</taxon>
    </lineage>
</organism>
<evidence type="ECO:0000313" key="2">
    <source>
        <dbReference type="Proteomes" id="UP000307749"/>
    </source>
</evidence>
<sequence>MTAKSFLVYWNNSPSPYMVERFNVLADRGAFEFEAWFNDRIEPGRSWDVDESTWRLNFRYLPTTRIGKRGLHWP</sequence>
<dbReference type="EMBL" id="MWQO01000117">
    <property type="protein sequence ID" value="THD05861.1"/>
    <property type="molecule type" value="Genomic_DNA"/>
</dbReference>
<gene>
    <name evidence="1" type="ORF">B1806_16460</name>
</gene>
<dbReference type="Proteomes" id="UP000307749">
    <property type="component" value="Unassembled WGS sequence"/>
</dbReference>
<proteinExistence type="predicted"/>
<name>A0A4V3US94_9GAMM</name>
<comment type="caution">
    <text evidence="1">The sequence shown here is derived from an EMBL/GenBank/DDBJ whole genome shotgun (WGS) entry which is preliminary data.</text>
</comment>
<dbReference type="RefSeq" id="WP_136256647.1">
    <property type="nucleotide sequence ID" value="NZ_MWQO01000117.1"/>
</dbReference>
<accession>A0A4V3US94</accession>
<protein>
    <submittedName>
        <fullName evidence="1">Uncharacterized protein</fullName>
    </submittedName>
</protein>
<reference evidence="1 2" key="1">
    <citation type="submission" date="2017-02" db="EMBL/GenBank/DDBJ databases">
        <title>Whole genome sequencing of Metallibacterium scheffleri DSM 24874 (T).</title>
        <authorList>
            <person name="Kumar S."/>
            <person name="Patil P."/>
            <person name="Patil P.B."/>
        </authorList>
    </citation>
    <scope>NUCLEOTIDE SEQUENCE [LARGE SCALE GENOMIC DNA]</scope>
    <source>
        <strain evidence="1 2">DSM 24874</strain>
    </source>
</reference>
<dbReference type="AlphaFoldDB" id="A0A4V3US94"/>
<keyword evidence="2" id="KW-1185">Reference proteome</keyword>
<feature type="non-terminal residue" evidence="1">
    <location>
        <position position="74"/>
    </location>
</feature>